<feature type="domain" description="Flagellar hook protein FlgE D2" evidence="8">
    <location>
        <begin position="179"/>
        <end position="344"/>
    </location>
</feature>
<keyword evidence="11" id="KW-1185">Reference proteome</keyword>
<keyword evidence="10" id="KW-0966">Cell projection</keyword>
<name>A0A1Y1RW65_9SPIO</name>
<dbReference type="InterPro" id="IPR053967">
    <property type="entry name" value="LlgE_F_G-like_D1"/>
</dbReference>
<keyword evidence="10" id="KW-0969">Cilium</keyword>
<dbReference type="InterPro" id="IPR001444">
    <property type="entry name" value="Flag_bb_rod_N"/>
</dbReference>
<comment type="similarity">
    <text evidence="2 5">Belongs to the flagella basal body rod proteins family.</text>
</comment>
<dbReference type="Pfam" id="PF06429">
    <property type="entry name" value="Flg_bbr_C"/>
    <property type="match status" value="1"/>
</dbReference>
<dbReference type="AlphaFoldDB" id="A0A1Y1RW65"/>
<dbReference type="EMBL" id="MWQY01000014">
    <property type="protein sequence ID" value="ORC34271.1"/>
    <property type="molecule type" value="Genomic_DNA"/>
</dbReference>
<feature type="domain" description="Flagellar basal body rod protein N-terminal" evidence="6">
    <location>
        <begin position="5"/>
        <end position="35"/>
    </location>
</feature>
<sequence length="464" mass="49113">MMRSLYAGVSGLQNHQTRMDVIGNNISNVNTIGFKKGRVNFQDMLSQTMSGAARPTDDLGGVNPKQVGLGMTIAAIDTIHTQGSLQTTGVMTDIAIQGNGFFILREGDKEFYTRAGAFGLDEAGTLVNPANGLKVQGWMAQEVEGQTIINTASDVGDITIPIGGKDPASATSEVYLACNLDKRVGEIPADAGPAEVLQNTWTIDKTVYDDFGNTHTMRINFTKTVGAPNSWDAVVIMNPDADGADTANTLAEVGEANNATATFTVNFNNLGTLESVTDAQGDILTEGALQTQISFDVPDANPDAEGGVLRQTFNLNLGEVGSVVNSMTQFAEKSSTKAFAQNGYPMGYLESFKVDQSGMITGVYSNGTNRTIGQVALASFVNPGGLEKAGESTYIVTNNSGDPNVSESGVAGKGKFIAGALEMSNVDLAEQFTDMIVTQRGFQSNSKTIQTSDQMLQELLTLKR</sequence>
<organism evidence="10 11">
    <name type="scientific">Marispirochaeta aestuarii</name>
    <dbReference type="NCBI Taxonomy" id="1963862"/>
    <lineage>
        <taxon>Bacteria</taxon>
        <taxon>Pseudomonadati</taxon>
        <taxon>Spirochaetota</taxon>
        <taxon>Spirochaetia</taxon>
        <taxon>Spirochaetales</taxon>
        <taxon>Spirochaetaceae</taxon>
        <taxon>Marispirochaeta</taxon>
    </lineage>
</organism>
<dbReference type="NCBIfam" id="TIGR03506">
    <property type="entry name" value="FlgEFG_subfam"/>
    <property type="match status" value="1"/>
</dbReference>
<dbReference type="RefSeq" id="WP_083051508.1">
    <property type="nucleotide sequence ID" value="NZ_CAXXQO010000004.1"/>
</dbReference>
<dbReference type="InterPro" id="IPR037925">
    <property type="entry name" value="FlgE/F/G-like"/>
</dbReference>
<dbReference type="PROSITE" id="PS00588">
    <property type="entry name" value="FLAGELLA_BB_ROD"/>
    <property type="match status" value="1"/>
</dbReference>
<dbReference type="Pfam" id="PF22692">
    <property type="entry name" value="LlgE_F_G_D1"/>
    <property type="match status" value="1"/>
</dbReference>
<gene>
    <name evidence="10" type="ORF">B4O97_13235</name>
</gene>
<proteinExistence type="inferred from homology"/>
<dbReference type="OrthoDB" id="9804559at2"/>
<dbReference type="GO" id="GO:0071978">
    <property type="term" value="P:bacterial-type flagellum-dependent swarming motility"/>
    <property type="evidence" value="ECO:0007669"/>
    <property type="project" value="TreeGrafter"/>
</dbReference>
<dbReference type="Proteomes" id="UP000192343">
    <property type="component" value="Unassembled WGS sequence"/>
</dbReference>
<protein>
    <recommendedName>
        <fullName evidence="3 5">Flagellar hook protein FlgE</fullName>
    </recommendedName>
</protein>
<keyword evidence="4 5" id="KW-0975">Bacterial flagellum</keyword>
<dbReference type="GO" id="GO:0005829">
    <property type="term" value="C:cytosol"/>
    <property type="evidence" value="ECO:0007669"/>
    <property type="project" value="TreeGrafter"/>
</dbReference>
<evidence type="ECO:0000259" key="9">
    <source>
        <dbReference type="Pfam" id="PF22692"/>
    </source>
</evidence>
<dbReference type="NCBIfam" id="NF004241">
    <property type="entry name" value="PRK05682.1-5"/>
    <property type="match status" value="1"/>
</dbReference>
<comment type="caution">
    <text evidence="10">The sequence shown here is derived from an EMBL/GenBank/DDBJ whole genome shotgun (WGS) entry which is preliminary data.</text>
</comment>
<reference evidence="10 11" key="1">
    <citation type="submission" date="2017-03" db="EMBL/GenBank/DDBJ databases">
        <title>Draft Genome sequence of Marispirochaeta sp. strain JC444.</title>
        <authorList>
            <person name="Shivani Y."/>
            <person name="Subhash Y."/>
            <person name="Sasikala C."/>
            <person name="Ramana C."/>
        </authorList>
    </citation>
    <scope>NUCLEOTIDE SEQUENCE [LARGE SCALE GENOMIC DNA]</scope>
    <source>
        <strain evidence="10 11">JC444</strain>
    </source>
</reference>
<dbReference type="GO" id="GO:0009424">
    <property type="term" value="C:bacterial-type flagellum hook"/>
    <property type="evidence" value="ECO:0007669"/>
    <property type="project" value="TreeGrafter"/>
</dbReference>
<comment type="function">
    <text evidence="5">A flexible structure which links the flagellar filament to the drive apparatus in the basal body.</text>
</comment>
<evidence type="ECO:0000256" key="2">
    <source>
        <dbReference type="ARBA" id="ARBA00009677"/>
    </source>
</evidence>
<dbReference type="InterPro" id="IPR010930">
    <property type="entry name" value="Flg_bb/hook_C_dom"/>
</dbReference>
<feature type="domain" description="Flagellar basal-body/hook protein C-terminal" evidence="7">
    <location>
        <begin position="418"/>
        <end position="462"/>
    </location>
</feature>
<evidence type="ECO:0000256" key="5">
    <source>
        <dbReference type="RuleBase" id="RU362116"/>
    </source>
</evidence>
<evidence type="ECO:0000259" key="7">
    <source>
        <dbReference type="Pfam" id="PF06429"/>
    </source>
</evidence>
<evidence type="ECO:0000256" key="3">
    <source>
        <dbReference type="ARBA" id="ARBA00019015"/>
    </source>
</evidence>
<dbReference type="GO" id="GO:0009425">
    <property type="term" value="C:bacterial-type flagellum basal body"/>
    <property type="evidence" value="ECO:0007669"/>
    <property type="project" value="UniProtKB-SubCell"/>
</dbReference>
<dbReference type="PANTHER" id="PTHR30435">
    <property type="entry name" value="FLAGELLAR PROTEIN"/>
    <property type="match status" value="1"/>
</dbReference>
<dbReference type="Pfam" id="PF07559">
    <property type="entry name" value="FlgE_D2"/>
    <property type="match status" value="1"/>
</dbReference>
<dbReference type="PANTHER" id="PTHR30435:SF1">
    <property type="entry name" value="FLAGELLAR HOOK PROTEIN FLGE"/>
    <property type="match status" value="1"/>
</dbReference>
<evidence type="ECO:0000313" key="10">
    <source>
        <dbReference type="EMBL" id="ORC34271.1"/>
    </source>
</evidence>
<dbReference type="InterPro" id="IPR011491">
    <property type="entry name" value="FlgE_D2"/>
</dbReference>
<dbReference type="Pfam" id="PF00460">
    <property type="entry name" value="Flg_bb_rod"/>
    <property type="match status" value="1"/>
</dbReference>
<evidence type="ECO:0000256" key="4">
    <source>
        <dbReference type="ARBA" id="ARBA00023143"/>
    </source>
</evidence>
<dbReference type="InterPro" id="IPR020013">
    <property type="entry name" value="Flagellar_FlgE/F/G"/>
</dbReference>
<evidence type="ECO:0000313" key="11">
    <source>
        <dbReference type="Proteomes" id="UP000192343"/>
    </source>
</evidence>
<accession>A0A1Y1RW65</accession>
<keyword evidence="10" id="KW-0282">Flagellum</keyword>
<dbReference type="STRING" id="1963862.B4O97_13235"/>
<comment type="subcellular location">
    <subcellularLocation>
        <location evidence="1 5">Bacterial flagellum basal body</location>
    </subcellularLocation>
</comment>
<dbReference type="Gene3D" id="2.60.98.20">
    <property type="entry name" value="Flagellar hook protein FlgE"/>
    <property type="match status" value="1"/>
</dbReference>
<evidence type="ECO:0000259" key="6">
    <source>
        <dbReference type="Pfam" id="PF00460"/>
    </source>
</evidence>
<dbReference type="InterPro" id="IPR037058">
    <property type="entry name" value="Falgellar_hook_FlgE_sf"/>
</dbReference>
<dbReference type="SUPFAM" id="SSF117143">
    <property type="entry name" value="Flagellar hook protein flgE"/>
    <property type="match status" value="1"/>
</dbReference>
<evidence type="ECO:0000256" key="1">
    <source>
        <dbReference type="ARBA" id="ARBA00004117"/>
    </source>
</evidence>
<feature type="domain" description="Flagellar hook protein FlgE/F/G-like D1" evidence="9">
    <location>
        <begin position="95"/>
        <end position="161"/>
    </location>
</feature>
<evidence type="ECO:0000259" key="8">
    <source>
        <dbReference type="Pfam" id="PF07559"/>
    </source>
</evidence>
<dbReference type="InterPro" id="IPR019776">
    <property type="entry name" value="Flagellar_basal_body_rod_CS"/>
</dbReference>